<feature type="domain" description="Aldehyde dehydrogenase" evidence="2">
    <location>
        <begin position="1"/>
        <end position="390"/>
    </location>
</feature>
<dbReference type="PROSITE" id="PS00070">
    <property type="entry name" value="ALDEHYDE_DEHYDR_CYS"/>
    <property type="match status" value="1"/>
</dbReference>
<dbReference type="SUPFAM" id="SSF53720">
    <property type="entry name" value="ALDH-like"/>
    <property type="match status" value="1"/>
</dbReference>
<evidence type="ECO:0000313" key="3">
    <source>
        <dbReference type="EMBL" id="KAA6349400.1"/>
    </source>
</evidence>
<dbReference type="GO" id="GO:0004777">
    <property type="term" value="F:succinate-semialdehyde dehydrogenase (NAD+) activity"/>
    <property type="evidence" value="ECO:0007669"/>
    <property type="project" value="TreeGrafter"/>
</dbReference>
<dbReference type="Gene3D" id="3.40.309.10">
    <property type="entry name" value="Aldehyde Dehydrogenase, Chain A, domain 2"/>
    <property type="match status" value="1"/>
</dbReference>
<dbReference type="Pfam" id="PF00171">
    <property type="entry name" value="Aldedh"/>
    <property type="match status" value="1"/>
</dbReference>
<dbReference type="EMBL" id="SNRY01000048">
    <property type="protein sequence ID" value="KAA6349400.1"/>
    <property type="molecule type" value="Genomic_DNA"/>
</dbReference>
<dbReference type="InterPro" id="IPR016163">
    <property type="entry name" value="Ald_DH_C"/>
</dbReference>
<gene>
    <name evidence="3" type="ORF">EZS27_003228</name>
</gene>
<proteinExistence type="predicted"/>
<dbReference type="InterPro" id="IPR016160">
    <property type="entry name" value="Ald_DH_CS_CYS"/>
</dbReference>
<dbReference type="AlphaFoldDB" id="A0A5J4SW08"/>
<dbReference type="InterPro" id="IPR016161">
    <property type="entry name" value="Ald_DH/histidinol_DH"/>
</dbReference>
<dbReference type="InterPro" id="IPR050740">
    <property type="entry name" value="Aldehyde_DH_Superfamily"/>
</dbReference>
<keyword evidence="1 3" id="KW-0560">Oxidoreductase</keyword>
<dbReference type="InterPro" id="IPR029510">
    <property type="entry name" value="Ald_DH_CS_GLU"/>
</dbReference>
<name>A0A5J4SW08_9ZZZZ</name>
<dbReference type="PANTHER" id="PTHR43353">
    <property type="entry name" value="SUCCINATE-SEMIALDEHYDE DEHYDROGENASE, MITOCHONDRIAL"/>
    <property type="match status" value="1"/>
</dbReference>
<evidence type="ECO:0000256" key="1">
    <source>
        <dbReference type="ARBA" id="ARBA00023002"/>
    </source>
</evidence>
<accession>A0A5J4SW08</accession>
<comment type="caution">
    <text evidence="3">The sequence shown here is derived from an EMBL/GenBank/DDBJ whole genome shotgun (WGS) entry which is preliminary data.</text>
</comment>
<dbReference type="GO" id="GO:0009450">
    <property type="term" value="P:gamma-aminobutyric acid catabolic process"/>
    <property type="evidence" value="ECO:0007669"/>
    <property type="project" value="TreeGrafter"/>
</dbReference>
<dbReference type="PROSITE" id="PS00687">
    <property type="entry name" value="ALDEHYDE_DEHYDR_GLU"/>
    <property type="match status" value="1"/>
</dbReference>
<evidence type="ECO:0000259" key="2">
    <source>
        <dbReference type="Pfam" id="PF00171"/>
    </source>
</evidence>
<dbReference type="PANTHER" id="PTHR43353:SF5">
    <property type="entry name" value="SUCCINATE-SEMIALDEHYDE DEHYDROGENASE, MITOCHONDRIAL"/>
    <property type="match status" value="1"/>
</dbReference>
<dbReference type="EC" id="1.2.1.22" evidence="3"/>
<dbReference type="FunFam" id="3.40.309.10:FF:000009">
    <property type="entry name" value="Aldehyde dehydrogenase A"/>
    <property type="match status" value="1"/>
</dbReference>
<dbReference type="InterPro" id="IPR016162">
    <property type="entry name" value="Ald_DH_N"/>
</dbReference>
<dbReference type="Gene3D" id="3.40.605.10">
    <property type="entry name" value="Aldehyde Dehydrogenase, Chain A, domain 1"/>
    <property type="match status" value="1"/>
</dbReference>
<dbReference type="GO" id="GO:0008911">
    <property type="term" value="F:lactaldehyde dehydrogenase (NAD+) activity"/>
    <property type="evidence" value="ECO:0007669"/>
    <property type="project" value="UniProtKB-EC"/>
</dbReference>
<reference evidence="3" key="1">
    <citation type="submission" date="2019-03" db="EMBL/GenBank/DDBJ databases">
        <title>Single cell metagenomics reveals metabolic interactions within the superorganism composed of flagellate Streblomastix strix and complex community of Bacteroidetes bacteria on its surface.</title>
        <authorList>
            <person name="Treitli S.C."/>
            <person name="Kolisko M."/>
            <person name="Husnik F."/>
            <person name="Keeling P."/>
            <person name="Hampl V."/>
        </authorList>
    </citation>
    <scope>NUCLEOTIDE SEQUENCE</scope>
    <source>
        <strain evidence="3">STM</strain>
    </source>
</reference>
<dbReference type="InterPro" id="IPR015590">
    <property type="entry name" value="Aldehyde_DH_dom"/>
</dbReference>
<dbReference type="GO" id="GO:0005829">
    <property type="term" value="C:cytosol"/>
    <property type="evidence" value="ECO:0007669"/>
    <property type="project" value="TreeGrafter"/>
</dbReference>
<dbReference type="NCBIfam" id="NF007497">
    <property type="entry name" value="PRK10090.1"/>
    <property type="match status" value="1"/>
</dbReference>
<protein>
    <submittedName>
        <fullName evidence="3">Lactaldehyde dehydrogenase</fullName>
        <ecNumber evidence="3">1.2.1.22</ecNumber>
    </submittedName>
</protein>
<organism evidence="3">
    <name type="scientific">termite gut metagenome</name>
    <dbReference type="NCBI Taxonomy" id="433724"/>
    <lineage>
        <taxon>unclassified sequences</taxon>
        <taxon>metagenomes</taxon>
        <taxon>organismal metagenomes</taxon>
    </lineage>
</organism>
<feature type="non-terminal residue" evidence="3">
    <location>
        <position position="1"/>
    </location>
</feature>
<sequence>ELAKTLASEQAKILPLAQVEVDFTADYFEYYAGWARIYEGEIIQSDRLNENIFLFRKPIGVVVGICPWNFPFFVMARKVAPALLTGCTIVLKPSSLTPNTTFEFAKLVATLDLPKGVVNFVSGSGKTLGNTLVKSPLTDMVTLTGSVDAGVEIIKATADNVTKVSLELGGKAPAIVFEDADLDLAVKGIVDSRVIYSGQVCNCAERAYVHKNVYDRFIDKFTKAVQAVTYGDPFANPVPNMSSQIDRAQQEKIDALVVRAKAAGAEALTGGKKADTPTGYFYEPTVLVNCRQDMEIVQKEVFGPVIPVLPFSEYEEAIALANDCEYGLTSSVFTTNINTTLQAIKDLKFGETYVNREHFEGMQGFHAGWRKSGIGGADGKHGLMEYLQSQVAYIQF</sequence>